<comment type="caution">
    <text evidence="1">The sequence shown here is derived from an EMBL/GenBank/DDBJ whole genome shotgun (WGS) entry which is preliminary data.</text>
</comment>
<dbReference type="RefSeq" id="WP_109928255.1">
    <property type="nucleotide sequence ID" value="NZ_QGNY01000001.1"/>
</dbReference>
<name>A0A317F5P1_9SPHI</name>
<gene>
    <name evidence="1" type="ORF">DF947_03420</name>
</gene>
<accession>A0A317F5P1</accession>
<dbReference type="Proteomes" id="UP000245391">
    <property type="component" value="Unassembled WGS sequence"/>
</dbReference>
<dbReference type="EMBL" id="QGNY01000001">
    <property type="protein sequence ID" value="PWS33673.1"/>
    <property type="molecule type" value="Genomic_DNA"/>
</dbReference>
<sequence length="147" mass="17417">MNKFYELENCKIRVDLEPQLIRVYSDAELWRFLDGKPNLRFDLLIETIKAAYQNCYGKELNITNDSLVVEIVVHVYCDYIGLGFNRFVRIHWVQNLVAKLLKRAEIVDCGEKDVDSNRWIWDYLSKFKKPILKLLPKNLNATNLKNH</sequence>
<dbReference type="OrthoDB" id="669028at2"/>
<proteinExistence type="predicted"/>
<evidence type="ECO:0000313" key="1">
    <source>
        <dbReference type="EMBL" id="PWS33673.1"/>
    </source>
</evidence>
<evidence type="ECO:0000313" key="2">
    <source>
        <dbReference type="Proteomes" id="UP000245391"/>
    </source>
</evidence>
<dbReference type="AlphaFoldDB" id="A0A317F5P1"/>
<organism evidence="1 2">
    <name type="scientific">Pedobacter paludis</name>
    <dbReference type="NCBI Taxonomy" id="2203212"/>
    <lineage>
        <taxon>Bacteria</taxon>
        <taxon>Pseudomonadati</taxon>
        <taxon>Bacteroidota</taxon>
        <taxon>Sphingobacteriia</taxon>
        <taxon>Sphingobacteriales</taxon>
        <taxon>Sphingobacteriaceae</taxon>
        <taxon>Pedobacter</taxon>
    </lineage>
</organism>
<reference evidence="2" key="1">
    <citation type="submission" date="2018-05" db="EMBL/GenBank/DDBJ databases">
        <title>Pedobacter paludis sp. nov., isolated from wetland soil.</title>
        <authorList>
            <person name="Zhang Y."/>
        </authorList>
    </citation>
    <scope>NUCLEOTIDE SEQUENCE [LARGE SCALE GENOMIC DNA]</scope>
    <source>
        <strain evidence="2">R-8</strain>
    </source>
</reference>
<keyword evidence="2" id="KW-1185">Reference proteome</keyword>
<protein>
    <submittedName>
        <fullName evidence="1">Uncharacterized protein</fullName>
    </submittedName>
</protein>